<sequence length="130" mass="14587">VRLICGDASTAGPGLKYKKIKTIRPGKFFARRQEIACGSYVSVPFKSALAWQDGVNFEAYIWPTRVGGCVQTIFSHLDPDGKGVELSLDEMARPLFCVRDDTGKKVNLVLDEPLRNHEWVNIYCTYDTQS</sequence>
<dbReference type="AlphaFoldDB" id="A0A382R5F8"/>
<feature type="non-terminal residue" evidence="1">
    <location>
        <position position="1"/>
    </location>
</feature>
<evidence type="ECO:0000313" key="1">
    <source>
        <dbReference type="EMBL" id="SVC92375.1"/>
    </source>
</evidence>
<dbReference type="InterPro" id="IPR013320">
    <property type="entry name" value="ConA-like_dom_sf"/>
</dbReference>
<protein>
    <submittedName>
        <fullName evidence="1">Uncharacterized protein</fullName>
    </submittedName>
</protein>
<name>A0A382R5F8_9ZZZZ</name>
<feature type="non-terminal residue" evidence="1">
    <location>
        <position position="130"/>
    </location>
</feature>
<organism evidence="1">
    <name type="scientific">marine metagenome</name>
    <dbReference type="NCBI Taxonomy" id="408172"/>
    <lineage>
        <taxon>unclassified sequences</taxon>
        <taxon>metagenomes</taxon>
        <taxon>ecological metagenomes</taxon>
    </lineage>
</organism>
<dbReference type="EMBL" id="UINC01118917">
    <property type="protein sequence ID" value="SVC92375.1"/>
    <property type="molecule type" value="Genomic_DNA"/>
</dbReference>
<dbReference type="SUPFAM" id="SSF49899">
    <property type="entry name" value="Concanavalin A-like lectins/glucanases"/>
    <property type="match status" value="1"/>
</dbReference>
<reference evidence="1" key="1">
    <citation type="submission" date="2018-05" db="EMBL/GenBank/DDBJ databases">
        <authorList>
            <person name="Lanie J.A."/>
            <person name="Ng W.-L."/>
            <person name="Kazmierczak K.M."/>
            <person name="Andrzejewski T.M."/>
            <person name="Davidsen T.M."/>
            <person name="Wayne K.J."/>
            <person name="Tettelin H."/>
            <person name="Glass J.I."/>
            <person name="Rusch D."/>
            <person name="Podicherti R."/>
            <person name="Tsui H.-C.T."/>
            <person name="Winkler M.E."/>
        </authorList>
    </citation>
    <scope>NUCLEOTIDE SEQUENCE</scope>
</reference>
<gene>
    <name evidence="1" type="ORF">METZ01_LOCUS345229</name>
</gene>
<proteinExistence type="predicted"/>
<accession>A0A382R5F8</accession>